<proteinExistence type="predicted"/>
<keyword evidence="2" id="KW-1185">Reference proteome</keyword>
<evidence type="ECO:0000313" key="1">
    <source>
        <dbReference type="EMBL" id="SFU53268.1"/>
    </source>
</evidence>
<dbReference type="OrthoDB" id="853296at2"/>
<reference evidence="2" key="1">
    <citation type="submission" date="2016-10" db="EMBL/GenBank/DDBJ databases">
        <authorList>
            <person name="Varghese N."/>
        </authorList>
    </citation>
    <scope>NUCLEOTIDE SEQUENCE [LARGE SCALE GENOMIC DNA]</scope>
    <source>
        <strain evidence="2">DSM 18820</strain>
    </source>
</reference>
<accession>A0A1I7GXS3</accession>
<dbReference type="EMBL" id="FPCA01000001">
    <property type="protein sequence ID" value="SFU53268.1"/>
    <property type="molecule type" value="Genomic_DNA"/>
</dbReference>
<name>A0A1I7GXS3_9BACT</name>
<sequence>MAGTDTRIAASADACCSKPRQAEEKDSCCEKEVSYDKLEPVAAQKQHTLLVPVFFLTPLKPLLPQQIIAAEAKVYTYTDSSPPLHGRNLLHRIQVLIV</sequence>
<dbReference type="STRING" id="388950.GCA_001611675_00444"/>
<evidence type="ECO:0000313" key="2">
    <source>
        <dbReference type="Proteomes" id="UP000182491"/>
    </source>
</evidence>
<organism evidence="1 2">
    <name type="scientific">Pontibacter akesuensis</name>
    <dbReference type="NCBI Taxonomy" id="388950"/>
    <lineage>
        <taxon>Bacteria</taxon>
        <taxon>Pseudomonadati</taxon>
        <taxon>Bacteroidota</taxon>
        <taxon>Cytophagia</taxon>
        <taxon>Cytophagales</taxon>
        <taxon>Hymenobacteraceae</taxon>
        <taxon>Pontibacter</taxon>
    </lineage>
</organism>
<protein>
    <submittedName>
        <fullName evidence="1">Uncharacterized protein</fullName>
    </submittedName>
</protein>
<dbReference type="Proteomes" id="UP000182491">
    <property type="component" value="Unassembled WGS sequence"/>
</dbReference>
<gene>
    <name evidence="1" type="ORF">SAMN04487941_1348</name>
</gene>
<dbReference type="AlphaFoldDB" id="A0A1I7GXS3"/>
<dbReference type="RefSeq" id="WP_139237109.1">
    <property type="nucleotide sequence ID" value="NZ_CP014766.1"/>
</dbReference>